<accession>A0A2T6BMU2</accession>
<proteinExistence type="predicted"/>
<dbReference type="EMBL" id="QBKS01000001">
    <property type="protein sequence ID" value="PTX57410.1"/>
    <property type="molecule type" value="Genomic_DNA"/>
</dbReference>
<organism evidence="1 2">
    <name type="scientific">Litoreibacter ponti</name>
    <dbReference type="NCBI Taxonomy" id="1510457"/>
    <lineage>
        <taxon>Bacteria</taxon>
        <taxon>Pseudomonadati</taxon>
        <taxon>Pseudomonadota</taxon>
        <taxon>Alphaproteobacteria</taxon>
        <taxon>Rhodobacterales</taxon>
        <taxon>Roseobacteraceae</taxon>
        <taxon>Litoreibacter</taxon>
    </lineage>
</organism>
<keyword evidence="2" id="KW-1185">Reference proteome</keyword>
<evidence type="ECO:0000313" key="2">
    <source>
        <dbReference type="Proteomes" id="UP000243978"/>
    </source>
</evidence>
<name>A0A2T6BMU2_9RHOB</name>
<protein>
    <submittedName>
        <fullName evidence="1">Uncharacterized protein</fullName>
    </submittedName>
</protein>
<sequence>MDKDWLIDVLIDLEVFSRKNDLYELTVSIQRAKLIAVKEISGLTASKQSEETGAQFLL</sequence>
<comment type="caution">
    <text evidence="1">The sequence shown here is derived from an EMBL/GenBank/DDBJ whole genome shotgun (WGS) entry which is preliminary data.</text>
</comment>
<evidence type="ECO:0000313" key="1">
    <source>
        <dbReference type="EMBL" id="PTX57410.1"/>
    </source>
</evidence>
<dbReference type="OrthoDB" id="7659348at2"/>
<dbReference type="Proteomes" id="UP000243978">
    <property type="component" value="Unassembled WGS sequence"/>
</dbReference>
<dbReference type="AlphaFoldDB" id="A0A2T6BMU2"/>
<reference evidence="1 2" key="1">
    <citation type="submission" date="2018-04" db="EMBL/GenBank/DDBJ databases">
        <title>Genomic Encyclopedia of Archaeal and Bacterial Type Strains, Phase II (KMG-II): from individual species to whole genera.</title>
        <authorList>
            <person name="Goeker M."/>
        </authorList>
    </citation>
    <scope>NUCLEOTIDE SEQUENCE [LARGE SCALE GENOMIC DNA]</scope>
    <source>
        <strain evidence="1 2">DSM 100977</strain>
    </source>
</reference>
<dbReference type="RefSeq" id="WP_158269961.1">
    <property type="nucleotide sequence ID" value="NZ_QBKS01000001.1"/>
</dbReference>
<gene>
    <name evidence="1" type="ORF">C8N43_2077</name>
</gene>